<protein>
    <recommendedName>
        <fullName evidence="3">DUF155 domain-containing protein</fullName>
    </recommendedName>
</protein>
<comment type="similarity">
    <text evidence="1">Belongs to the RMD1/sif2 family.</text>
</comment>
<dbReference type="GO" id="GO:0005739">
    <property type="term" value="C:mitochondrion"/>
    <property type="evidence" value="ECO:0007669"/>
    <property type="project" value="UniProtKB-ARBA"/>
</dbReference>
<feature type="region of interest" description="Disordered" evidence="2">
    <location>
        <begin position="38"/>
        <end position="71"/>
    </location>
</feature>
<proteinExistence type="inferred from homology"/>
<evidence type="ECO:0000256" key="1">
    <source>
        <dbReference type="ARBA" id="ARBA00008306"/>
    </source>
</evidence>
<dbReference type="InterPro" id="IPR003734">
    <property type="entry name" value="DUF155"/>
</dbReference>
<dbReference type="PANTHER" id="PTHR16255">
    <property type="entry name" value="REQUIRED FOR MEIOTIC NUCLEAR DIVISION PROTEIN 1 HOMOLOG"/>
    <property type="match status" value="1"/>
</dbReference>
<reference evidence="4 5" key="1">
    <citation type="journal article" date="2019" name="Nat. Ecol. Evol.">
        <title>Megaphylogeny resolves global patterns of mushroom evolution.</title>
        <authorList>
            <person name="Varga T."/>
            <person name="Krizsan K."/>
            <person name="Foldi C."/>
            <person name="Dima B."/>
            <person name="Sanchez-Garcia M."/>
            <person name="Sanchez-Ramirez S."/>
            <person name="Szollosi G.J."/>
            <person name="Szarkandi J.G."/>
            <person name="Papp V."/>
            <person name="Albert L."/>
            <person name="Andreopoulos W."/>
            <person name="Angelini C."/>
            <person name="Antonin V."/>
            <person name="Barry K.W."/>
            <person name="Bougher N.L."/>
            <person name="Buchanan P."/>
            <person name="Buyck B."/>
            <person name="Bense V."/>
            <person name="Catcheside P."/>
            <person name="Chovatia M."/>
            <person name="Cooper J."/>
            <person name="Damon W."/>
            <person name="Desjardin D."/>
            <person name="Finy P."/>
            <person name="Geml J."/>
            <person name="Haridas S."/>
            <person name="Hughes K."/>
            <person name="Justo A."/>
            <person name="Karasinski D."/>
            <person name="Kautmanova I."/>
            <person name="Kiss B."/>
            <person name="Kocsube S."/>
            <person name="Kotiranta H."/>
            <person name="LaButti K.M."/>
            <person name="Lechner B.E."/>
            <person name="Liimatainen K."/>
            <person name="Lipzen A."/>
            <person name="Lukacs Z."/>
            <person name="Mihaltcheva S."/>
            <person name="Morgado L.N."/>
            <person name="Niskanen T."/>
            <person name="Noordeloos M.E."/>
            <person name="Ohm R.A."/>
            <person name="Ortiz-Santana B."/>
            <person name="Ovrebo C."/>
            <person name="Racz N."/>
            <person name="Riley R."/>
            <person name="Savchenko A."/>
            <person name="Shiryaev A."/>
            <person name="Soop K."/>
            <person name="Spirin V."/>
            <person name="Szebenyi C."/>
            <person name="Tomsovsky M."/>
            <person name="Tulloss R.E."/>
            <person name="Uehling J."/>
            <person name="Grigoriev I.V."/>
            <person name="Vagvolgyi C."/>
            <person name="Papp T."/>
            <person name="Martin F.M."/>
            <person name="Miettinen O."/>
            <person name="Hibbett D.S."/>
            <person name="Nagy L.G."/>
        </authorList>
    </citation>
    <scope>NUCLEOTIDE SEQUENCE [LARGE SCALE GENOMIC DNA]</scope>
    <source>
        <strain evidence="4 5">CBS 309.79</strain>
    </source>
</reference>
<evidence type="ECO:0000256" key="2">
    <source>
        <dbReference type="SAM" id="MobiDB-lite"/>
    </source>
</evidence>
<dbReference type="OrthoDB" id="242766at2759"/>
<gene>
    <name evidence="4" type="ORF">BDV98DRAFT_358088</name>
</gene>
<sequence>MMGVTLHLPPSIMLSRFLTRPTRIVPFTRAFSASTARPNVEASADMKKPKASTPLRRTASASRPIRANPTPTRSEIQNVITLATAERYLLSRLRDKLPAGAYRLHDSWWVPAWGPNGKQGEVFIFRNGSFVCWGLEESDASVFAAKHIPLASGAQIGPLKEAETEELEFIMDPTEDTRLQGDLIILGKAEPPVAEDTLPLDLPTSTLPSETLLARYAFSQALSRSTALSVLEISLDSYLSSVAQLPESLEKTGKPGMSRTALIKKLGSLLKLRQGLNLNRENFSDTPDFYWAEPKLETYFNTLSDALEVQARTTAVNEKITYAAEVQSVLRQLLTESSGHSMELVIIALIAVEVVLALIREGPELWHWAVGPAATPAEAIETKHVQV</sequence>
<evidence type="ECO:0000259" key="3">
    <source>
        <dbReference type="Pfam" id="PF02582"/>
    </source>
</evidence>
<dbReference type="InterPro" id="IPR051624">
    <property type="entry name" value="RMD1/Sad1-interacting"/>
</dbReference>
<feature type="domain" description="DUF155" evidence="3">
    <location>
        <begin position="122"/>
        <end position="317"/>
    </location>
</feature>
<organism evidence="4 5">
    <name type="scientific">Pterulicium gracile</name>
    <dbReference type="NCBI Taxonomy" id="1884261"/>
    <lineage>
        <taxon>Eukaryota</taxon>
        <taxon>Fungi</taxon>
        <taxon>Dikarya</taxon>
        <taxon>Basidiomycota</taxon>
        <taxon>Agaricomycotina</taxon>
        <taxon>Agaricomycetes</taxon>
        <taxon>Agaricomycetidae</taxon>
        <taxon>Agaricales</taxon>
        <taxon>Pleurotineae</taxon>
        <taxon>Pterulaceae</taxon>
        <taxon>Pterulicium</taxon>
    </lineage>
</organism>
<dbReference type="AlphaFoldDB" id="A0A5C3QT64"/>
<dbReference type="Proteomes" id="UP000305067">
    <property type="component" value="Unassembled WGS sequence"/>
</dbReference>
<dbReference type="PANTHER" id="PTHR16255:SF1">
    <property type="entry name" value="REQUIRED FOR MEIOTIC NUCLEAR DIVISION PROTEIN 1 HOMOLOG"/>
    <property type="match status" value="1"/>
</dbReference>
<evidence type="ECO:0000313" key="4">
    <source>
        <dbReference type="EMBL" id="TFL04040.1"/>
    </source>
</evidence>
<dbReference type="EMBL" id="ML178819">
    <property type="protein sequence ID" value="TFL04040.1"/>
    <property type="molecule type" value="Genomic_DNA"/>
</dbReference>
<evidence type="ECO:0000313" key="5">
    <source>
        <dbReference type="Proteomes" id="UP000305067"/>
    </source>
</evidence>
<name>A0A5C3QT64_9AGAR</name>
<accession>A0A5C3QT64</accession>
<dbReference type="Pfam" id="PF02582">
    <property type="entry name" value="DUF155"/>
    <property type="match status" value="1"/>
</dbReference>
<keyword evidence="5" id="KW-1185">Reference proteome</keyword>
<dbReference type="GO" id="GO:0070131">
    <property type="term" value="P:positive regulation of mitochondrial translation"/>
    <property type="evidence" value="ECO:0007669"/>
    <property type="project" value="TreeGrafter"/>
</dbReference>